<proteinExistence type="predicted"/>
<dbReference type="Proteomes" id="UP000241775">
    <property type="component" value="Segment"/>
</dbReference>
<dbReference type="GeneID" id="41901030"/>
<evidence type="ECO:0008006" key="3">
    <source>
        <dbReference type="Google" id="ProtNLM"/>
    </source>
</evidence>
<reference evidence="1 2" key="1">
    <citation type="submission" date="2017-11" db="EMBL/GenBank/DDBJ databases">
        <title>Complete genome sequence of phytopathogenic Pectobacterium atrosepticum bacteriophage Peat2 includes a CRISPR Cas4 nuclease.</title>
        <authorList>
            <person name="Kalischuk M."/>
            <person name="Hachey J."/>
            <person name="Thomas D."/>
            <person name="Kawchuk L."/>
        </authorList>
    </citation>
    <scope>NUCLEOTIDE SEQUENCE [LARGE SCALE GENOMIC DNA]</scope>
</reference>
<dbReference type="KEGG" id="vg:41901030"/>
<keyword evidence="2" id="KW-1185">Reference proteome</keyword>
<evidence type="ECO:0000313" key="2">
    <source>
        <dbReference type="Proteomes" id="UP000241775"/>
    </source>
</evidence>
<name>A0A2H4N7B1_9CAUD</name>
<accession>A0A2H4N7B1</accession>
<dbReference type="InterPro" id="IPR021808">
    <property type="entry name" value="DUF3383"/>
</dbReference>
<dbReference type="Pfam" id="PF11863">
    <property type="entry name" value="DUF3383"/>
    <property type="match status" value="1"/>
</dbReference>
<protein>
    <recommendedName>
        <fullName evidence="3">Tail sheath protein</fullName>
    </recommendedName>
</protein>
<sequence length="378" mass="41314">MSFPIEQIVPITTRISPAGLSTANFASAMLFAKNSELPVGFTEDTVRTYYSAASLAADFATTTETYKAGAKFLGSTPAVPKLTVWATNDTDATVTATLTKAFDKFYWYWTLFTQDVLAVEASVLTIASWCEDNSVMFPNSQTGTAATEIRDPNVTDDICSQLNTLGYRHAFTVAHATDPYAAYALIKHSASVNYSADNSTIDTEFKKSPGVAAEDLSDTEQNAMVTKRCAFYSVLDLQGSTDSGRWLQTWSHSTYGESISDIVDLDAFVNSLRVELYNTIVNQTTKLPQTPVGQEALIGAAKRVGKQYIRNRYLGPRNYTSPDTGLEAYTDGFEVLTKATDILDLSDSDRAARKSAPINMRVFKAGSVRICDVTVDVY</sequence>
<organism evidence="1 2">
    <name type="scientific">Pectobacterium phage PEAT2</name>
    <dbReference type="NCBI Taxonomy" id="2053078"/>
    <lineage>
        <taxon>Viruses</taxon>
        <taxon>Duplodnaviria</taxon>
        <taxon>Heunggongvirae</taxon>
        <taxon>Uroviricota</taxon>
        <taxon>Caudoviricetes</taxon>
        <taxon>Jameshumphriesvirinae</taxon>
        <taxon>Peatvirus</taxon>
        <taxon>Peatvirus peat2</taxon>
    </lineage>
</organism>
<dbReference type="EMBL" id="MG432137">
    <property type="protein sequence ID" value="ATV25076.1"/>
    <property type="molecule type" value="Genomic_DNA"/>
</dbReference>
<dbReference type="RefSeq" id="YP_009702229.1">
    <property type="nucleotide sequence ID" value="NC_044940.1"/>
</dbReference>
<evidence type="ECO:0000313" key="1">
    <source>
        <dbReference type="EMBL" id="ATV25076.1"/>
    </source>
</evidence>